<protein>
    <submittedName>
        <fullName evidence="1">Uncharacterized protein</fullName>
    </submittedName>
</protein>
<reference evidence="1 2" key="1">
    <citation type="submission" date="2019-03" db="EMBL/GenBank/DDBJ databases">
        <title>The genome sequence of a newly discovered highly antifungal drug resistant Aspergillus species, Aspergillus tanneri NIH 1004.</title>
        <authorList>
            <person name="Mounaud S."/>
            <person name="Singh I."/>
            <person name="Joardar V."/>
            <person name="Pakala S."/>
            <person name="Pakala S."/>
            <person name="Venepally P."/>
            <person name="Hoover J."/>
            <person name="Nierman W."/>
            <person name="Chung J."/>
            <person name="Losada L."/>
        </authorList>
    </citation>
    <scope>NUCLEOTIDE SEQUENCE [LARGE SCALE GENOMIC DNA]</scope>
    <source>
        <strain evidence="1 2">NIH1004</strain>
    </source>
</reference>
<name>A0A4S3JRB8_9EURO</name>
<proteinExistence type="predicted"/>
<gene>
    <name evidence="1" type="ORF">EYZ11_004462</name>
</gene>
<accession>A0A4S3JRB8</accession>
<sequence length="51" mass="5931">MTTLSEYWSFLTFDHTFVKASALYCTTYQILTASTTAPVGQQNRFRLWVAY</sequence>
<organism evidence="1 2">
    <name type="scientific">Aspergillus tanneri</name>
    <dbReference type="NCBI Taxonomy" id="1220188"/>
    <lineage>
        <taxon>Eukaryota</taxon>
        <taxon>Fungi</taxon>
        <taxon>Dikarya</taxon>
        <taxon>Ascomycota</taxon>
        <taxon>Pezizomycotina</taxon>
        <taxon>Eurotiomycetes</taxon>
        <taxon>Eurotiomycetidae</taxon>
        <taxon>Eurotiales</taxon>
        <taxon>Aspergillaceae</taxon>
        <taxon>Aspergillus</taxon>
        <taxon>Aspergillus subgen. Circumdati</taxon>
    </lineage>
</organism>
<keyword evidence="2" id="KW-1185">Reference proteome</keyword>
<dbReference type="AlphaFoldDB" id="A0A4S3JRB8"/>
<evidence type="ECO:0000313" key="2">
    <source>
        <dbReference type="Proteomes" id="UP000308092"/>
    </source>
</evidence>
<evidence type="ECO:0000313" key="1">
    <source>
        <dbReference type="EMBL" id="THC96041.1"/>
    </source>
</evidence>
<comment type="caution">
    <text evidence="1">The sequence shown here is derived from an EMBL/GenBank/DDBJ whole genome shotgun (WGS) entry which is preliminary data.</text>
</comment>
<dbReference type="Proteomes" id="UP000308092">
    <property type="component" value="Unassembled WGS sequence"/>
</dbReference>
<dbReference type="EMBL" id="SOSA01000130">
    <property type="protein sequence ID" value="THC96041.1"/>
    <property type="molecule type" value="Genomic_DNA"/>
</dbReference>
<dbReference type="VEuPathDB" id="FungiDB:EYZ11_004462"/>